<keyword evidence="1" id="KW-0732">Signal</keyword>
<accession>A0A1G6GIS2</accession>
<dbReference type="Proteomes" id="UP000242501">
    <property type="component" value="Unassembled WGS sequence"/>
</dbReference>
<feature type="chain" id="PRO_5017238787" evidence="1">
    <location>
        <begin position="21"/>
        <end position="105"/>
    </location>
</feature>
<protein>
    <submittedName>
        <fullName evidence="2">Uncharacterized protein</fullName>
    </submittedName>
</protein>
<reference evidence="3" key="1">
    <citation type="submission" date="2016-09" db="EMBL/GenBank/DDBJ databases">
        <authorList>
            <person name="Varghese N."/>
            <person name="Submissions S."/>
        </authorList>
    </citation>
    <scope>NUCLEOTIDE SEQUENCE [LARGE SCALE GENOMIC DNA]</scope>
    <source>
        <strain evidence="3">ANC 4422</strain>
    </source>
</reference>
<name>A0A1G6GIS2_9GAMM</name>
<sequence>MLKAVGILITLSTLSHLSYADSHWPPQTGAKVAGNALEYPTVLKAEQKPLSEFLNQGAKIVSTQIEDTGPVLTLQHGKKSLICFVYPANSSSDQNVATSKCYGLN</sequence>
<dbReference type="AlphaFoldDB" id="A0A1G6GIS2"/>
<gene>
    <name evidence="2" type="ORF">SAMN05421733_101233</name>
</gene>
<evidence type="ECO:0000313" key="2">
    <source>
        <dbReference type="EMBL" id="SDB81907.1"/>
    </source>
</evidence>
<organism evidence="2 3">
    <name type="scientific">Acinetobacter boissieri</name>
    <dbReference type="NCBI Taxonomy" id="1219383"/>
    <lineage>
        <taxon>Bacteria</taxon>
        <taxon>Pseudomonadati</taxon>
        <taxon>Pseudomonadota</taxon>
        <taxon>Gammaproteobacteria</taxon>
        <taxon>Moraxellales</taxon>
        <taxon>Moraxellaceae</taxon>
        <taxon>Acinetobacter</taxon>
    </lineage>
</organism>
<feature type="signal peptide" evidence="1">
    <location>
        <begin position="1"/>
        <end position="20"/>
    </location>
</feature>
<evidence type="ECO:0000256" key="1">
    <source>
        <dbReference type="SAM" id="SignalP"/>
    </source>
</evidence>
<dbReference type="RefSeq" id="WP_213030487.1">
    <property type="nucleotide sequence ID" value="NZ_FMYL01000001.1"/>
</dbReference>
<proteinExistence type="predicted"/>
<dbReference type="EMBL" id="FMYL01000001">
    <property type="protein sequence ID" value="SDB81907.1"/>
    <property type="molecule type" value="Genomic_DNA"/>
</dbReference>
<evidence type="ECO:0000313" key="3">
    <source>
        <dbReference type="Proteomes" id="UP000242501"/>
    </source>
</evidence>
<keyword evidence="3" id="KW-1185">Reference proteome</keyword>